<keyword evidence="3" id="KW-0285">Flavoprotein</keyword>
<evidence type="ECO:0000256" key="3">
    <source>
        <dbReference type="ARBA" id="ARBA00022630"/>
    </source>
</evidence>
<dbReference type="SUPFAM" id="SSF55469">
    <property type="entry name" value="FMN-dependent nitroreductase-like"/>
    <property type="match status" value="1"/>
</dbReference>
<dbReference type="Gene3D" id="3.40.109.10">
    <property type="entry name" value="NADH Oxidase"/>
    <property type="match status" value="1"/>
</dbReference>
<dbReference type="Pfam" id="PF00881">
    <property type="entry name" value="Nitroreductase"/>
    <property type="match status" value="1"/>
</dbReference>
<keyword evidence="4" id="KW-0288">FMN</keyword>
<evidence type="ECO:0000256" key="2">
    <source>
        <dbReference type="ARBA" id="ARBA00007118"/>
    </source>
</evidence>
<gene>
    <name evidence="7" type="ORF">SSABA_v1c02600</name>
</gene>
<protein>
    <submittedName>
        <fullName evidence="7">Putative NAD(P)H nitroreductase</fullName>
    </submittedName>
</protein>
<dbReference type="RefSeq" id="WP_025250808.1">
    <property type="nucleotide sequence ID" value="NZ_CP006934.1"/>
</dbReference>
<evidence type="ECO:0000313" key="7">
    <source>
        <dbReference type="EMBL" id="AHI53672.1"/>
    </source>
</evidence>
<dbReference type="InterPro" id="IPR000415">
    <property type="entry name" value="Nitroreductase-like"/>
</dbReference>
<evidence type="ECO:0000256" key="5">
    <source>
        <dbReference type="ARBA" id="ARBA00023002"/>
    </source>
</evidence>
<dbReference type="PATRIC" id="fig|1276257.3.peg.266"/>
<dbReference type="KEGG" id="ssab:SSABA_v1c02600"/>
<proteinExistence type="inferred from homology"/>
<name>W6A9G7_9MOLU</name>
<feature type="domain" description="Nitroreductase" evidence="6">
    <location>
        <begin position="8"/>
        <end position="191"/>
    </location>
</feature>
<reference evidence="7 8" key="1">
    <citation type="journal article" date="2014" name="Genome Biol. Evol.">
        <title>Molecular evolution of the substrate utilization strategies and putative virulence factors in mosquito-associated Spiroplasma species.</title>
        <authorList>
            <person name="Chang T.H."/>
            <person name="Lo W.S."/>
            <person name="Ku C."/>
            <person name="Chen L.L."/>
            <person name="Kuo C.H."/>
        </authorList>
    </citation>
    <scope>NUCLEOTIDE SEQUENCE [LARGE SCALE GENOMIC DNA]</scope>
    <source>
        <strain evidence="7">Ar-1343</strain>
    </source>
</reference>
<dbReference type="InterPro" id="IPR029479">
    <property type="entry name" value="Nitroreductase"/>
</dbReference>
<dbReference type="HOGENOM" id="CLU_1276958_0_0_14"/>
<evidence type="ECO:0000259" key="6">
    <source>
        <dbReference type="Pfam" id="PF00881"/>
    </source>
</evidence>
<keyword evidence="5" id="KW-0560">Oxidoreductase</keyword>
<evidence type="ECO:0000313" key="8">
    <source>
        <dbReference type="Proteomes" id="UP000019265"/>
    </source>
</evidence>
<accession>W6A9G7</accession>
<organism evidence="7 8">
    <name type="scientific">Spiroplasma sabaudiense Ar-1343</name>
    <dbReference type="NCBI Taxonomy" id="1276257"/>
    <lineage>
        <taxon>Bacteria</taxon>
        <taxon>Bacillati</taxon>
        <taxon>Mycoplasmatota</taxon>
        <taxon>Mollicutes</taxon>
        <taxon>Entomoplasmatales</taxon>
        <taxon>Spiroplasmataceae</taxon>
        <taxon>Spiroplasma</taxon>
    </lineage>
</organism>
<dbReference type="EMBL" id="CP006934">
    <property type="protein sequence ID" value="AHI53672.1"/>
    <property type="molecule type" value="Genomic_DNA"/>
</dbReference>
<keyword evidence="8" id="KW-1185">Reference proteome</keyword>
<evidence type="ECO:0000256" key="1">
    <source>
        <dbReference type="ARBA" id="ARBA00001917"/>
    </source>
</evidence>
<dbReference type="eggNOG" id="COG0778">
    <property type="taxonomic scope" value="Bacteria"/>
</dbReference>
<dbReference type="Proteomes" id="UP000019265">
    <property type="component" value="Chromosome"/>
</dbReference>
<dbReference type="GO" id="GO:0016491">
    <property type="term" value="F:oxidoreductase activity"/>
    <property type="evidence" value="ECO:0007669"/>
    <property type="project" value="UniProtKB-KW"/>
</dbReference>
<dbReference type="OrthoDB" id="9809288at2"/>
<comment type="similarity">
    <text evidence="2">Belongs to the nitroreductase family.</text>
</comment>
<dbReference type="PANTHER" id="PTHR43673:SF2">
    <property type="entry name" value="NITROREDUCTASE"/>
    <property type="match status" value="1"/>
</dbReference>
<sequence>MSILKDLIKERKTVKRYEKDFKISESDLIEIIDAGRLAPSGFGLQQVEALVFSTDKLKSKVAKAFQGYNEDNINSASALIVLVGIKTKMYEKNNGALIDEKLLNNSKIAEPKRTELKEHLLKVYPNIELKEEYDLMNAAIQIGFMALRATELNLGTTIMTGFSISDLTNVLNELNLLLQGRRPVIALAIGKPNIDFPGNNREKNRIALNEYATFVK</sequence>
<dbReference type="AlphaFoldDB" id="W6A9G7"/>
<dbReference type="PANTHER" id="PTHR43673">
    <property type="entry name" value="NAD(P)H NITROREDUCTASE YDGI-RELATED"/>
    <property type="match status" value="1"/>
</dbReference>
<evidence type="ECO:0000256" key="4">
    <source>
        <dbReference type="ARBA" id="ARBA00022643"/>
    </source>
</evidence>
<comment type="cofactor">
    <cofactor evidence="1">
        <name>FMN</name>
        <dbReference type="ChEBI" id="CHEBI:58210"/>
    </cofactor>
</comment>
<dbReference type="STRING" id="1276257.SSABA_v1c02600"/>